<dbReference type="RefSeq" id="WP_322474921.1">
    <property type="nucleotide sequence ID" value="NZ_JBHRZG010000012.1"/>
</dbReference>
<keyword evidence="7" id="KW-0067">ATP-binding</keyword>
<dbReference type="SMART" id="SM00387">
    <property type="entry name" value="HATPase_c"/>
    <property type="match status" value="1"/>
</dbReference>
<keyword evidence="7" id="KW-0547">Nucleotide-binding</keyword>
<dbReference type="Pfam" id="PF13185">
    <property type="entry name" value="GAF_2"/>
    <property type="match status" value="1"/>
</dbReference>
<keyword evidence="4" id="KW-0808">Transferase</keyword>
<gene>
    <name evidence="7" type="ORF">ACFOSB_12270</name>
</gene>
<comment type="catalytic activity">
    <reaction evidence="1">
        <text>ATP + protein L-histidine = ADP + protein N-phospho-L-histidine.</text>
        <dbReference type="EC" id="2.7.13.3"/>
    </reaction>
</comment>
<evidence type="ECO:0000259" key="6">
    <source>
        <dbReference type="PROSITE" id="PS50109"/>
    </source>
</evidence>
<dbReference type="InterPro" id="IPR003018">
    <property type="entry name" value="GAF"/>
</dbReference>
<evidence type="ECO:0000256" key="4">
    <source>
        <dbReference type="ARBA" id="ARBA00022679"/>
    </source>
</evidence>
<evidence type="ECO:0000256" key="2">
    <source>
        <dbReference type="ARBA" id="ARBA00012438"/>
    </source>
</evidence>
<dbReference type="Proteomes" id="UP001595803">
    <property type="component" value="Unassembled WGS sequence"/>
</dbReference>
<dbReference type="InterPro" id="IPR036097">
    <property type="entry name" value="HisK_dim/P_sf"/>
</dbReference>
<dbReference type="InterPro" id="IPR036890">
    <property type="entry name" value="HATPase_C_sf"/>
</dbReference>
<dbReference type="Gene3D" id="3.30.450.40">
    <property type="match status" value="3"/>
</dbReference>
<evidence type="ECO:0000256" key="1">
    <source>
        <dbReference type="ARBA" id="ARBA00000085"/>
    </source>
</evidence>
<dbReference type="InterPro" id="IPR050351">
    <property type="entry name" value="BphY/WalK/GraS-like"/>
</dbReference>
<protein>
    <recommendedName>
        <fullName evidence="2">histidine kinase</fullName>
        <ecNumber evidence="2">2.7.13.3</ecNumber>
    </recommendedName>
</protein>
<keyword evidence="3" id="KW-0597">Phosphoprotein</keyword>
<dbReference type="Pfam" id="PF00512">
    <property type="entry name" value="HisKA"/>
    <property type="match status" value="1"/>
</dbReference>
<dbReference type="InterPro" id="IPR005467">
    <property type="entry name" value="His_kinase_dom"/>
</dbReference>
<dbReference type="InterPro" id="IPR003594">
    <property type="entry name" value="HATPase_dom"/>
</dbReference>
<dbReference type="InterPro" id="IPR029016">
    <property type="entry name" value="GAF-like_dom_sf"/>
</dbReference>
<comment type="caution">
    <text evidence="7">The sequence shown here is derived from an EMBL/GenBank/DDBJ whole genome shotgun (WGS) entry which is preliminary data.</text>
</comment>
<dbReference type="SUPFAM" id="SSF55781">
    <property type="entry name" value="GAF domain-like"/>
    <property type="match status" value="3"/>
</dbReference>
<evidence type="ECO:0000313" key="8">
    <source>
        <dbReference type="Proteomes" id="UP001595803"/>
    </source>
</evidence>
<dbReference type="SUPFAM" id="SSF47384">
    <property type="entry name" value="Homodimeric domain of signal transducing histidine kinase"/>
    <property type="match status" value="1"/>
</dbReference>
<accession>A0ABV7ZBN2</accession>
<dbReference type="InterPro" id="IPR004358">
    <property type="entry name" value="Sig_transdc_His_kin-like_C"/>
</dbReference>
<dbReference type="GO" id="GO:0005524">
    <property type="term" value="F:ATP binding"/>
    <property type="evidence" value="ECO:0007669"/>
    <property type="project" value="UniProtKB-KW"/>
</dbReference>
<evidence type="ECO:0000256" key="5">
    <source>
        <dbReference type="ARBA" id="ARBA00022777"/>
    </source>
</evidence>
<dbReference type="SMART" id="SM00065">
    <property type="entry name" value="GAF"/>
    <property type="match status" value="2"/>
</dbReference>
<sequence length="767" mass="83755">MPVSGSGLSESPDIPEPSWMPLQEVTARLAGAHTREQVEDVVVQAASHLPAAPQVTVLRREGLQFRVAASTRDATATAALWTVASPQGISPLTDAVRDRRPRVYGHREALLAEYPQIETQTGEAVAAACAVVPVLLGSRVLGALILEYDQPHAFAVTELSFLYALASQAALTIDRLHLLRQAHTHEQQRDEATRRNQALEAFAVMSRDLASETDRYVLVRRAQEIMLSLLTPGYALYWEQAPDRWQLRSQVGDIGNPELQRLVDEHGLPLDAPALDSTWRTGVPNYQDDYAQGADTPAEMIRHVNAATAFQVRMYGQRIGMLAIGLFDQRVWTPMDKVLLETSVTSLGLALERAEQTRHVQERTAGLDAFVAFTEAVGSESDARRLAHLATHVLQAHLEDVRVAYYERQHDMWTAAVWSGNIRPDEAAQLQRGVPMDAPTFAEAVHSRVAVFSDGGTAGHGHPRAADPPGAAAVCPIFIDGDPQAILTVGRVEGATWTERQRAIVRAVGQSLGLALERAAQARALTAQRDALDRQTQELVAANEELEAFAYSASHDLRTPVRHVMGFADLARIALANGDTEKVLRNLGIVQQGARRMEQLIDGMLMLSRAGRQDFRPHWVPLAPLIAQAQQDAQLEFPAQPITLHGPPPVAVWGDPTLIQQVLTNLISNAVKYSTLQAVSEVVVQVREEPAEWVITVRDNGVGFDPRYAARLFGIFQRLHPQGAYPGIGAGLATVRRIVVKHGGRVFADSADGQGATFGFTLAKPAR</sequence>
<dbReference type="PANTHER" id="PTHR42878:SF15">
    <property type="entry name" value="BACTERIOPHYTOCHROME"/>
    <property type="match status" value="1"/>
</dbReference>
<dbReference type="PROSITE" id="PS50109">
    <property type="entry name" value="HIS_KIN"/>
    <property type="match status" value="1"/>
</dbReference>
<dbReference type="EMBL" id="JBHRZG010000012">
    <property type="protein sequence ID" value="MFC3833635.1"/>
    <property type="molecule type" value="Genomic_DNA"/>
</dbReference>
<dbReference type="InterPro" id="IPR003661">
    <property type="entry name" value="HisK_dim/P_dom"/>
</dbReference>
<dbReference type="Gene3D" id="1.10.287.130">
    <property type="match status" value="1"/>
</dbReference>
<dbReference type="EC" id="2.7.13.3" evidence="2"/>
<dbReference type="SMART" id="SM00388">
    <property type="entry name" value="HisKA"/>
    <property type="match status" value="1"/>
</dbReference>
<evidence type="ECO:0000256" key="3">
    <source>
        <dbReference type="ARBA" id="ARBA00022553"/>
    </source>
</evidence>
<dbReference type="Gene3D" id="3.30.565.10">
    <property type="entry name" value="Histidine kinase-like ATPase, C-terminal domain"/>
    <property type="match status" value="1"/>
</dbReference>
<name>A0ABV7ZBN2_9DEIO</name>
<reference evidence="8" key="1">
    <citation type="journal article" date="2019" name="Int. J. Syst. Evol. Microbiol.">
        <title>The Global Catalogue of Microorganisms (GCM) 10K type strain sequencing project: providing services to taxonomists for standard genome sequencing and annotation.</title>
        <authorList>
            <consortium name="The Broad Institute Genomics Platform"/>
            <consortium name="The Broad Institute Genome Sequencing Center for Infectious Disease"/>
            <person name="Wu L."/>
            <person name="Ma J."/>
        </authorList>
    </citation>
    <scope>NUCLEOTIDE SEQUENCE [LARGE SCALE GENOMIC DNA]</scope>
    <source>
        <strain evidence="8">CCTCC AB 2017081</strain>
    </source>
</reference>
<dbReference type="Pfam" id="PF02518">
    <property type="entry name" value="HATPase_c"/>
    <property type="match status" value="1"/>
</dbReference>
<dbReference type="SUPFAM" id="SSF55874">
    <property type="entry name" value="ATPase domain of HSP90 chaperone/DNA topoisomerase II/histidine kinase"/>
    <property type="match status" value="1"/>
</dbReference>
<proteinExistence type="predicted"/>
<dbReference type="PANTHER" id="PTHR42878">
    <property type="entry name" value="TWO-COMPONENT HISTIDINE KINASE"/>
    <property type="match status" value="1"/>
</dbReference>
<dbReference type="CDD" id="cd00082">
    <property type="entry name" value="HisKA"/>
    <property type="match status" value="1"/>
</dbReference>
<keyword evidence="8" id="KW-1185">Reference proteome</keyword>
<organism evidence="7 8">
    <name type="scientific">Deinococcus rufus</name>
    <dbReference type="NCBI Taxonomy" id="2136097"/>
    <lineage>
        <taxon>Bacteria</taxon>
        <taxon>Thermotogati</taxon>
        <taxon>Deinococcota</taxon>
        <taxon>Deinococci</taxon>
        <taxon>Deinococcales</taxon>
        <taxon>Deinococcaceae</taxon>
        <taxon>Deinococcus</taxon>
    </lineage>
</organism>
<dbReference type="PRINTS" id="PR00344">
    <property type="entry name" value="BCTRLSENSOR"/>
</dbReference>
<feature type="domain" description="Histidine kinase" evidence="6">
    <location>
        <begin position="552"/>
        <end position="766"/>
    </location>
</feature>
<keyword evidence="5" id="KW-0418">Kinase</keyword>
<evidence type="ECO:0000313" key="7">
    <source>
        <dbReference type="EMBL" id="MFC3833635.1"/>
    </source>
</evidence>